<sequence length="532" mass="57040">MTDLAEPAAPLVIKTLDAPGHVFEPLPARVRRHAAERPDAPALAESGGKVIAWGELSGIVARAAAKLMACGVTRGDVIPVLATAPVEYTLAYLAGLTAAGCVAPLPVMAADDTLTRMIADGEGPVMIASADYRERAEAILAADPAIAGRRKLALDFEAPGWEPLFDPSAPAPETLPEIGPDDLFNIIYSSGTTGVPKGIVHDHMMRTRQWPRMHAKGMDADSRMILSTPLYSNTTLAGLLPLLAAGGFVRFQRKFDAADWFRIVAEEKITNTMLVPVLVQRLMTNPDFASADISSLKLTTCTSSPLAPTIKKRMLDEWPGEVMELYGLTEGGIGTALDLKVDTGKWASVGKAAPGAELMVIDEDLNVLPVGEVGEVVGRSATVMRGYHGREDLTQKALVRLADGEVYFRTGDLGRIDEDGFLFLAGRKKDMIISGGFNIYATDLEEALHSHPDVLEAGVAGAPDEEWGEIPWAGVVLRPGATVTEADLIAHANARLGKLQRIKRVFFIEVLPRNAIEKVDKPNLLKLLLSLA</sequence>
<dbReference type="InterPro" id="IPR050237">
    <property type="entry name" value="ATP-dep_AMP-bd_enzyme"/>
</dbReference>
<dbReference type="Gene3D" id="3.30.300.30">
    <property type="match status" value="1"/>
</dbReference>
<dbReference type="OrthoDB" id="9803968at2"/>
<protein>
    <submittedName>
        <fullName evidence="3">Acyl-CoA synthetase (AMP-forming)/AMP-acid ligase II</fullName>
    </submittedName>
</protein>
<feature type="domain" description="AMP-dependent synthetase/ligase" evidence="1">
    <location>
        <begin position="31"/>
        <end position="388"/>
    </location>
</feature>
<dbReference type="AlphaFoldDB" id="A0A1H2QW10"/>
<dbReference type="PANTHER" id="PTHR43767:SF7">
    <property type="entry name" value="MEDIUM_LONG-CHAIN-FATTY-ACID--COA LIGASE FADD8"/>
    <property type="match status" value="1"/>
</dbReference>
<proteinExistence type="predicted"/>
<dbReference type="SUPFAM" id="SSF56801">
    <property type="entry name" value="Acetyl-CoA synthetase-like"/>
    <property type="match status" value="1"/>
</dbReference>
<gene>
    <name evidence="3" type="ORF">SAMN05444336_101165</name>
</gene>
<feature type="domain" description="AMP-binding enzyme C-terminal" evidence="2">
    <location>
        <begin position="444"/>
        <end position="518"/>
    </location>
</feature>
<dbReference type="InterPro" id="IPR042099">
    <property type="entry name" value="ANL_N_sf"/>
</dbReference>
<dbReference type="Proteomes" id="UP000199118">
    <property type="component" value="Unassembled WGS sequence"/>
</dbReference>
<dbReference type="InterPro" id="IPR000873">
    <property type="entry name" value="AMP-dep_synth/lig_dom"/>
</dbReference>
<dbReference type="InterPro" id="IPR020845">
    <property type="entry name" value="AMP-binding_CS"/>
</dbReference>
<dbReference type="InterPro" id="IPR045851">
    <property type="entry name" value="AMP-bd_C_sf"/>
</dbReference>
<dbReference type="PROSITE" id="PS00455">
    <property type="entry name" value="AMP_BINDING"/>
    <property type="match status" value="1"/>
</dbReference>
<dbReference type="Gene3D" id="3.40.50.12780">
    <property type="entry name" value="N-terminal domain of ligase-like"/>
    <property type="match status" value="1"/>
</dbReference>
<dbReference type="InterPro" id="IPR025110">
    <property type="entry name" value="AMP-bd_C"/>
</dbReference>
<keyword evidence="3" id="KW-0436">Ligase</keyword>
<evidence type="ECO:0000259" key="2">
    <source>
        <dbReference type="Pfam" id="PF13193"/>
    </source>
</evidence>
<dbReference type="Pfam" id="PF00501">
    <property type="entry name" value="AMP-binding"/>
    <property type="match status" value="1"/>
</dbReference>
<evidence type="ECO:0000313" key="3">
    <source>
        <dbReference type="EMBL" id="SDW11356.1"/>
    </source>
</evidence>
<evidence type="ECO:0000313" key="4">
    <source>
        <dbReference type="Proteomes" id="UP000199118"/>
    </source>
</evidence>
<dbReference type="STRING" id="356660.SAMN05444336_101165"/>
<reference evidence="3 4" key="1">
    <citation type="submission" date="2016-10" db="EMBL/GenBank/DDBJ databases">
        <authorList>
            <person name="de Groot N.N."/>
        </authorList>
    </citation>
    <scope>NUCLEOTIDE SEQUENCE [LARGE SCALE GENOMIC DNA]</scope>
    <source>
        <strain evidence="3 4">DSM 17890</strain>
    </source>
</reference>
<organism evidence="3 4">
    <name type="scientific">Albimonas donghaensis</name>
    <dbReference type="NCBI Taxonomy" id="356660"/>
    <lineage>
        <taxon>Bacteria</taxon>
        <taxon>Pseudomonadati</taxon>
        <taxon>Pseudomonadota</taxon>
        <taxon>Alphaproteobacteria</taxon>
        <taxon>Rhodobacterales</taxon>
        <taxon>Paracoccaceae</taxon>
        <taxon>Albimonas</taxon>
    </lineage>
</organism>
<dbReference type="RefSeq" id="WP_092679247.1">
    <property type="nucleotide sequence ID" value="NZ_FNMZ01000001.1"/>
</dbReference>
<dbReference type="GO" id="GO:0016877">
    <property type="term" value="F:ligase activity, forming carbon-sulfur bonds"/>
    <property type="evidence" value="ECO:0007669"/>
    <property type="project" value="UniProtKB-ARBA"/>
</dbReference>
<evidence type="ECO:0000259" key="1">
    <source>
        <dbReference type="Pfam" id="PF00501"/>
    </source>
</evidence>
<accession>A0A1H2QW10</accession>
<name>A0A1H2QW10_9RHOB</name>
<dbReference type="Pfam" id="PF13193">
    <property type="entry name" value="AMP-binding_C"/>
    <property type="match status" value="1"/>
</dbReference>
<dbReference type="PANTHER" id="PTHR43767">
    <property type="entry name" value="LONG-CHAIN-FATTY-ACID--COA LIGASE"/>
    <property type="match status" value="1"/>
</dbReference>
<dbReference type="EMBL" id="FNMZ01000001">
    <property type="protein sequence ID" value="SDW11356.1"/>
    <property type="molecule type" value="Genomic_DNA"/>
</dbReference>
<keyword evidence="4" id="KW-1185">Reference proteome</keyword>